<evidence type="ECO:0000256" key="7">
    <source>
        <dbReference type="ARBA" id="ARBA00022982"/>
    </source>
</evidence>
<evidence type="ECO:0000256" key="10">
    <source>
        <dbReference type="ARBA" id="ARBA00023065"/>
    </source>
</evidence>
<dbReference type="InterPro" id="IPR039261">
    <property type="entry name" value="FNR_nucleotide-bd"/>
</dbReference>
<evidence type="ECO:0000256" key="12">
    <source>
        <dbReference type="ARBA" id="ARBA00023180"/>
    </source>
</evidence>
<dbReference type="PROSITE" id="PS51384">
    <property type="entry name" value="FAD_FR"/>
    <property type="match status" value="1"/>
</dbReference>
<feature type="domain" description="FAD-binding FR-type" evidence="16">
    <location>
        <begin position="325"/>
        <end position="446"/>
    </location>
</feature>
<reference evidence="17" key="1">
    <citation type="submission" date="2020-11" db="EMBL/GenBank/DDBJ databases">
        <authorList>
            <consortium name="DOE Joint Genome Institute"/>
            <person name="Ahrendt S."/>
            <person name="Riley R."/>
            <person name="Andreopoulos W."/>
            <person name="Labutti K."/>
            <person name="Pangilinan J."/>
            <person name="Ruiz-Duenas F.J."/>
            <person name="Barrasa J.M."/>
            <person name="Sanchez-Garcia M."/>
            <person name="Camarero S."/>
            <person name="Miyauchi S."/>
            <person name="Serrano A."/>
            <person name="Linde D."/>
            <person name="Babiker R."/>
            <person name="Drula E."/>
            <person name="Ayuso-Fernandez I."/>
            <person name="Pacheco R."/>
            <person name="Padilla G."/>
            <person name="Ferreira P."/>
            <person name="Barriuso J."/>
            <person name="Kellner H."/>
            <person name="Castanera R."/>
            <person name="Alfaro M."/>
            <person name="Ramirez L."/>
            <person name="Pisabarro A.G."/>
            <person name="Kuo A."/>
            <person name="Tritt A."/>
            <person name="Lipzen A."/>
            <person name="He G."/>
            <person name="Yan M."/>
            <person name="Ng V."/>
            <person name="Cullen D."/>
            <person name="Martin F."/>
            <person name="Rosso M.-N."/>
            <person name="Henrissat B."/>
            <person name="Hibbett D."/>
            <person name="Martinez A.T."/>
            <person name="Grigoriev I.V."/>
        </authorList>
    </citation>
    <scope>NUCLEOTIDE SEQUENCE</scope>
    <source>
        <strain evidence="17">CIRM-BRFM 674</strain>
    </source>
</reference>
<dbReference type="EMBL" id="MU155211">
    <property type="protein sequence ID" value="KAF9479536.1"/>
    <property type="molecule type" value="Genomic_DNA"/>
</dbReference>
<comment type="similarity">
    <text evidence="2">Belongs to the ferric reductase (FRE) family.</text>
</comment>
<dbReference type="Gene3D" id="3.40.50.80">
    <property type="entry name" value="Nucleotide-binding domain of ferredoxin-NADP reductase (FNR) module"/>
    <property type="match status" value="1"/>
</dbReference>
<organism evidence="17 18">
    <name type="scientific">Pholiota conissans</name>
    <dbReference type="NCBI Taxonomy" id="109636"/>
    <lineage>
        <taxon>Eukaryota</taxon>
        <taxon>Fungi</taxon>
        <taxon>Dikarya</taxon>
        <taxon>Basidiomycota</taxon>
        <taxon>Agaricomycotina</taxon>
        <taxon>Agaricomycetes</taxon>
        <taxon>Agaricomycetidae</taxon>
        <taxon>Agaricales</taxon>
        <taxon>Agaricineae</taxon>
        <taxon>Strophariaceae</taxon>
        <taxon>Pholiota</taxon>
    </lineage>
</organism>
<dbReference type="InterPro" id="IPR013112">
    <property type="entry name" value="FAD-bd_8"/>
</dbReference>
<dbReference type="InterPro" id="IPR017938">
    <property type="entry name" value="Riboflavin_synthase-like_b-brl"/>
</dbReference>
<keyword evidence="4" id="KW-0813">Transport</keyword>
<keyword evidence="6 15" id="KW-0812">Transmembrane</keyword>
<evidence type="ECO:0000256" key="3">
    <source>
        <dbReference type="ARBA" id="ARBA00012668"/>
    </source>
</evidence>
<keyword evidence="11 15" id="KW-0472">Membrane</keyword>
<dbReference type="InterPro" id="IPR051410">
    <property type="entry name" value="Ferric/Cupric_Reductase"/>
</dbReference>
<dbReference type="PANTHER" id="PTHR32361:SF9">
    <property type="entry name" value="FERRIC REDUCTASE TRANSMEMBRANE COMPONENT 3-RELATED"/>
    <property type="match status" value="1"/>
</dbReference>
<dbReference type="SFLD" id="SFLDG01168">
    <property type="entry name" value="Ferric_reductase_subgroup_(FRE"/>
    <property type="match status" value="1"/>
</dbReference>
<feature type="compositionally biased region" description="Basic and acidic residues" evidence="14">
    <location>
        <begin position="580"/>
        <end position="593"/>
    </location>
</feature>
<dbReference type="OrthoDB" id="17725at2759"/>
<sequence length="719" mass="78064">MSYSPAGDNSTTGPTTAAAPASAGAEPLVDDEALVYHVNLLFIGLLAAYVLVRLPGAIALFGTSKEWFNGHILRNVPFRSQRRLAAQTSAYPPNSSKEGAAANNWASDDSHAPYAQSERLNEKGAPITMRFPPHISTCPRVLRPLLAPLRMRIAPGFSTTQFIILVVYFYVLVYAGFYRSNIFSDPVRTGWIAVSQLPFVFAFAQKNNVLGSLLGYGYEKLNFLHRFAGRIVLIAANLHSLRYLYSWSLNGTLAEEFKDPETIWGLIALLCIDIIFFFSTAYWRQKAYNIFLGSHILGFVLVLPALYLHKAEMLTYVVACAIIFGFDHLMRVAKSRVAIAHIRPLPELELTRVEIPSINAGWRAGQHVRLRVLSSGLGWIGWAENHPFTIASVSKSQEGMVLLCKKAGGWTRRLYEIAKRGGYTEGGIGREIRVVVEGPYGGPQHTLFSSFSGAVFVVGGSGITFALAAIQDLIERDLKGESRVKIIELVWVVPDPASLGPLLPTLCSLIQQSVFTPLRISVFYSRAPTGKQPAFFASSTAGPFIGPSPTPAGAYANPLADARIPKRPPPLNLQETQDADLYRSRSAKGDKIKRTGSGPRSAAAYHARQPPPEPQPVSPTEPPLGAAQGGHFPPGLTLAPGKPRLLKFIESALQRAVTLSHGSSFSRVKDDELKLSGLVVAVCGPVGLADDVAAAVSGVDPVRRDQVGGVELFEEVFGW</sequence>
<evidence type="ECO:0000259" key="16">
    <source>
        <dbReference type="PROSITE" id="PS51384"/>
    </source>
</evidence>
<comment type="catalytic activity">
    <reaction evidence="13">
        <text>2 a Fe(II)-siderophore + NADP(+) + H(+) = 2 a Fe(III)-siderophore + NADPH</text>
        <dbReference type="Rhea" id="RHEA:28795"/>
        <dbReference type="Rhea" id="RHEA-COMP:11342"/>
        <dbReference type="Rhea" id="RHEA-COMP:11344"/>
        <dbReference type="ChEBI" id="CHEBI:15378"/>
        <dbReference type="ChEBI" id="CHEBI:29033"/>
        <dbReference type="ChEBI" id="CHEBI:29034"/>
        <dbReference type="ChEBI" id="CHEBI:57783"/>
        <dbReference type="ChEBI" id="CHEBI:58349"/>
        <dbReference type="EC" id="1.16.1.9"/>
    </reaction>
</comment>
<keyword evidence="12" id="KW-0325">Glycoprotein</keyword>
<dbReference type="InterPro" id="IPR017927">
    <property type="entry name" value="FAD-bd_FR_type"/>
</dbReference>
<evidence type="ECO:0000256" key="15">
    <source>
        <dbReference type="SAM" id="Phobius"/>
    </source>
</evidence>
<comment type="subcellular location">
    <subcellularLocation>
        <location evidence="1">Cell membrane</location>
        <topology evidence="1">Multi-pass membrane protein</topology>
    </subcellularLocation>
</comment>
<keyword evidence="18" id="KW-1185">Reference proteome</keyword>
<dbReference type="Proteomes" id="UP000807469">
    <property type="component" value="Unassembled WGS sequence"/>
</dbReference>
<dbReference type="GO" id="GO:0015677">
    <property type="term" value="P:copper ion import"/>
    <property type="evidence" value="ECO:0007669"/>
    <property type="project" value="TreeGrafter"/>
</dbReference>
<keyword evidence="10" id="KW-0406">Ion transport</keyword>
<dbReference type="PANTHER" id="PTHR32361">
    <property type="entry name" value="FERRIC/CUPRIC REDUCTASE TRANSMEMBRANE COMPONENT"/>
    <property type="match status" value="1"/>
</dbReference>
<dbReference type="CDD" id="cd06186">
    <property type="entry name" value="NOX_Duox_like_FAD_NADP"/>
    <property type="match status" value="1"/>
</dbReference>
<dbReference type="GO" id="GO:0006879">
    <property type="term" value="P:intracellular iron ion homeostasis"/>
    <property type="evidence" value="ECO:0007669"/>
    <property type="project" value="TreeGrafter"/>
</dbReference>
<evidence type="ECO:0000256" key="1">
    <source>
        <dbReference type="ARBA" id="ARBA00004651"/>
    </source>
</evidence>
<feature type="transmembrane region" description="Helical" evidence="15">
    <location>
        <begin position="227"/>
        <end position="245"/>
    </location>
</feature>
<evidence type="ECO:0000256" key="4">
    <source>
        <dbReference type="ARBA" id="ARBA00022448"/>
    </source>
</evidence>
<dbReference type="GO" id="GO:0052851">
    <property type="term" value="F:ferric-chelate reductase (NADPH) activity"/>
    <property type="evidence" value="ECO:0007669"/>
    <property type="project" value="UniProtKB-EC"/>
</dbReference>
<evidence type="ECO:0000256" key="13">
    <source>
        <dbReference type="ARBA" id="ARBA00048483"/>
    </source>
</evidence>
<feature type="transmembrane region" description="Helical" evidence="15">
    <location>
        <begin position="313"/>
        <end position="333"/>
    </location>
</feature>
<evidence type="ECO:0000313" key="17">
    <source>
        <dbReference type="EMBL" id="KAF9479536.1"/>
    </source>
</evidence>
<keyword evidence="7" id="KW-0249">Electron transport</keyword>
<name>A0A9P5Z4Y2_9AGAR</name>
<feature type="transmembrane region" description="Helical" evidence="15">
    <location>
        <begin position="189"/>
        <end position="206"/>
    </location>
</feature>
<dbReference type="Pfam" id="PF08022">
    <property type="entry name" value="FAD_binding_8"/>
    <property type="match status" value="1"/>
</dbReference>
<dbReference type="SFLD" id="SFLDS00052">
    <property type="entry name" value="Ferric_Reductase_Domain"/>
    <property type="match status" value="1"/>
</dbReference>
<keyword evidence="8 15" id="KW-1133">Transmembrane helix</keyword>
<dbReference type="SUPFAM" id="SSF52343">
    <property type="entry name" value="Ferredoxin reductase-like, C-terminal NADP-linked domain"/>
    <property type="match status" value="1"/>
</dbReference>
<keyword evidence="9" id="KW-0560">Oxidoreductase</keyword>
<feature type="transmembrane region" description="Helical" evidence="15">
    <location>
        <begin position="153"/>
        <end position="177"/>
    </location>
</feature>
<evidence type="ECO:0000256" key="5">
    <source>
        <dbReference type="ARBA" id="ARBA00022475"/>
    </source>
</evidence>
<gene>
    <name evidence="17" type="ORF">BDN70DRAFT_688824</name>
</gene>
<evidence type="ECO:0000256" key="11">
    <source>
        <dbReference type="ARBA" id="ARBA00023136"/>
    </source>
</evidence>
<dbReference type="Pfam" id="PF08030">
    <property type="entry name" value="NAD_binding_6"/>
    <property type="match status" value="1"/>
</dbReference>
<dbReference type="GO" id="GO:0006826">
    <property type="term" value="P:iron ion transport"/>
    <property type="evidence" value="ECO:0007669"/>
    <property type="project" value="UniProtKB-ARBA"/>
</dbReference>
<accession>A0A9P5Z4Y2</accession>
<evidence type="ECO:0000256" key="6">
    <source>
        <dbReference type="ARBA" id="ARBA00022692"/>
    </source>
</evidence>
<comment type="caution">
    <text evidence="17">The sequence shown here is derived from an EMBL/GenBank/DDBJ whole genome shotgun (WGS) entry which is preliminary data.</text>
</comment>
<evidence type="ECO:0000256" key="2">
    <source>
        <dbReference type="ARBA" id="ARBA00006278"/>
    </source>
</evidence>
<feature type="region of interest" description="Disordered" evidence="14">
    <location>
        <begin position="1"/>
        <end position="21"/>
    </location>
</feature>
<dbReference type="InterPro" id="IPR013130">
    <property type="entry name" value="Fe3_Rdtase_TM_dom"/>
</dbReference>
<proteinExistence type="inferred from homology"/>
<dbReference type="GO" id="GO:0005886">
    <property type="term" value="C:plasma membrane"/>
    <property type="evidence" value="ECO:0007669"/>
    <property type="project" value="UniProtKB-SubCell"/>
</dbReference>
<dbReference type="AlphaFoldDB" id="A0A9P5Z4Y2"/>
<dbReference type="InterPro" id="IPR013121">
    <property type="entry name" value="Fe_red_NAD-bd_6"/>
</dbReference>
<feature type="transmembrane region" description="Helical" evidence="15">
    <location>
        <begin position="34"/>
        <end position="52"/>
    </location>
</feature>
<feature type="region of interest" description="Disordered" evidence="14">
    <location>
        <begin position="556"/>
        <end position="636"/>
    </location>
</feature>
<evidence type="ECO:0000256" key="8">
    <source>
        <dbReference type="ARBA" id="ARBA00022989"/>
    </source>
</evidence>
<evidence type="ECO:0000256" key="14">
    <source>
        <dbReference type="SAM" id="MobiDB-lite"/>
    </source>
</evidence>
<evidence type="ECO:0000313" key="18">
    <source>
        <dbReference type="Proteomes" id="UP000807469"/>
    </source>
</evidence>
<protein>
    <recommendedName>
        <fullName evidence="3">ferric-chelate reductase (NADPH)</fullName>
        <ecNumber evidence="3">1.16.1.9</ecNumber>
    </recommendedName>
</protein>
<dbReference type="SUPFAM" id="SSF63380">
    <property type="entry name" value="Riboflavin synthase domain-like"/>
    <property type="match status" value="1"/>
</dbReference>
<dbReference type="EC" id="1.16.1.9" evidence="3"/>
<keyword evidence="5" id="KW-1003">Cell membrane</keyword>
<feature type="transmembrane region" description="Helical" evidence="15">
    <location>
        <begin position="265"/>
        <end position="283"/>
    </location>
</feature>
<feature type="compositionally biased region" description="Low complexity" evidence="14">
    <location>
        <begin position="10"/>
        <end position="21"/>
    </location>
</feature>
<dbReference type="Pfam" id="PF01794">
    <property type="entry name" value="Ferric_reduct"/>
    <property type="match status" value="1"/>
</dbReference>
<feature type="transmembrane region" description="Helical" evidence="15">
    <location>
        <begin position="290"/>
        <end position="307"/>
    </location>
</feature>
<evidence type="ECO:0000256" key="9">
    <source>
        <dbReference type="ARBA" id="ARBA00023002"/>
    </source>
</evidence>
<feature type="compositionally biased region" description="Pro residues" evidence="14">
    <location>
        <begin position="609"/>
        <end position="622"/>
    </location>
</feature>